<dbReference type="AlphaFoldDB" id="A0AAD5XGP8"/>
<dbReference type="GO" id="GO:0004553">
    <property type="term" value="F:hydrolase activity, hydrolyzing O-glycosyl compounds"/>
    <property type="evidence" value="ECO:0007669"/>
    <property type="project" value="InterPro"/>
</dbReference>
<name>A0AAD5XGP8_9FUNG</name>
<dbReference type="GO" id="GO:0005576">
    <property type="term" value="C:extracellular region"/>
    <property type="evidence" value="ECO:0007669"/>
    <property type="project" value="InterPro"/>
</dbReference>
<protein>
    <submittedName>
        <fullName evidence="2">Uncharacterized protein</fullName>
    </submittedName>
</protein>
<feature type="chain" id="PRO_5042187720" evidence="1">
    <location>
        <begin position="20"/>
        <end position="212"/>
    </location>
</feature>
<reference evidence="2" key="1">
    <citation type="submission" date="2020-05" db="EMBL/GenBank/DDBJ databases">
        <title>Phylogenomic resolution of chytrid fungi.</title>
        <authorList>
            <person name="Stajich J.E."/>
            <person name="Amses K."/>
            <person name="Simmons R."/>
            <person name="Seto K."/>
            <person name="Myers J."/>
            <person name="Bonds A."/>
            <person name="Quandt C.A."/>
            <person name="Barry K."/>
            <person name="Liu P."/>
            <person name="Grigoriev I."/>
            <person name="Longcore J.E."/>
            <person name="James T.Y."/>
        </authorList>
    </citation>
    <scope>NUCLEOTIDE SEQUENCE</scope>
    <source>
        <strain evidence="2">JEL0513</strain>
    </source>
</reference>
<evidence type="ECO:0000313" key="3">
    <source>
        <dbReference type="Proteomes" id="UP001211907"/>
    </source>
</evidence>
<dbReference type="CDD" id="cd12215">
    <property type="entry name" value="ChiC_BD"/>
    <property type="match status" value="1"/>
</dbReference>
<feature type="signal peptide" evidence="1">
    <location>
        <begin position="1"/>
        <end position="19"/>
    </location>
</feature>
<dbReference type="Proteomes" id="UP001211907">
    <property type="component" value="Unassembled WGS sequence"/>
</dbReference>
<keyword evidence="1" id="KW-0732">Signal</keyword>
<dbReference type="GO" id="GO:0030246">
    <property type="term" value="F:carbohydrate binding"/>
    <property type="evidence" value="ECO:0007669"/>
    <property type="project" value="InterPro"/>
</dbReference>
<comment type="caution">
    <text evidence="2">The sequence shown here is derived from an EMBL/GenBank/DDBJ whole genome shotgun (WGS) entry which is preliminary data.</text>
</comment>
<sequence>MQPSALIYLVFTTVTLVAAHEISPKKPLACQVPWNSAAEYPTPSIVSYSGNNYGNKWWENAGADPVTNADGGWILIGQCHGWTGGKNSCSPLYDVSLSYAGDSYAAGSDPLENKDGGWISLGACSVSTSSSISRRSVVELAPRNNSSGNLCTNVSDDLIVCAEQGNSTFSICFQGNPVGNLVCAEGTVCCGNGVPACVLPTDMTCLSASASA</sequence>
<keyword evidence="3" id="KW-1185">Reference proteome</keyword>
<dbReference type="Gene3D" id="2.10.10.20">
    <property type="entry name" value="Carbohydrate-binding module superfamily 5/12"/>
    <property type="match status" value="1"/>
</dbReference>
<dbReference type="EMBL" id="JADGJH010000778">
    <property type="protein sequence ID" value="KAJ3122846.1"/>
    <property type="molecule type" value="Genomic_DNA"/>
</dbReference>
<gene>
    <name evidence="2" type="ORF">HK100_011818</name>
</gene>
<evidence type="ECO:0000256" key="1">
    <source>
        <dbReference type="SAM" id="SignalP"/>
    </source>
</evidence>
<evidence type="ECO:0000313" key="2">
    <source>
        <dbReference type="EMBL" id="KAJ3122846.1"/>
    </source>
</evidence>
<proteinExistence type="predicted"/>
<dbReference type="GO" id="GO:0005975">
    <property type="term" value="P:carbohydrate metabolic process"/>
    <property type="evidence" value="ECO:0007669"/>
    <property type="project" value="InterPro"/>
</dbReference>
<dbReference type="InterPro" id="IPR036573">
    <property type="entry name" value="CBM_sf_5/12"/>
</dbReference>
<organism evidence="2 3">
    <name type="scientific">Physocladia obscura</name>
    <dbReference type="NCBI Taxonomy" id="109957"/>
    <lineage>
        <taxon>Eukaryota</taxon>
        <taxon>Fungi</taxon>
        <taxon>Fungi incertae sedis</taxon>
        <taxon>Chytridiomycota</taxon>
        <taxon>Chytridiomycota incertae sedis</taxon>
        <taxon>Chytridiomycetes</taxon>
        <taxon>Chytridiales</taxon>
        <taxon>Chytriomycetaceae</taxon>
        <taxon>Physocladia</taxon>
    </lineage>
</organism>
<dbReference type="SUPFAM" id="SSF51055">
    <property type="entry name" value="Carbohydrate binding domain"/>
    <property type="match status" value="1"/>
</dbReference>
<accession>A0AAD5XGP8</accession>